<dbReference type="Pfam" id="PF07715">
    <property type="entry name" value="Plug"/>
    <property type="match status" value="1"/>
</dbReference>
<dbReference type="RefSeq" id="WP_093822779.1">
    <property type="nucleotide sequence ID" value="NZ_FOLQ01000001.1"/>
</dbReference>
<gene>
    <name evidence="17" type="ORF">SAMN05216167_101407</name>
</gene>
<keyword evidence="9 13" id="KW-0798">TonB box</keyword>
<name>A0A1I1G8F9_9BACT</name>
<dbReference type="CDD" id="cd01347">
    <property type="entry name" value="ligand_gated_channel"/>
    <property type="match status" value="1"/>
</dbReference>
<proteinExistence type="inferred from homology"/>
<dbReference type="AlphaFoldDB" id="A0A1I1G8F9"/>
<evidence type="ECO:0000256" key="3">
    <source>
        <dbReference type="ARBA" id="ARBA00022452"/>
    </source>
</evidence>
<dbReference type="GO" id="GO:0009279">
    <property type="term" value="C:cell outer membrane"/>
    <property type="evidence" value="ECO:0007669"/>
    <property type="project" value="UniProtKB-SubCell"/>
</dbReference>
<dbReference type="InterPro" id="IPR000531">
    <property type="entry name" value="Beta-barrel_TonB"/>
</dbReference>
<evidence type="ECO:0000256" key="7">
    <source>
        <dbReference type="ARBA" id="ARBA00023004"/>
    </source>
</evidence>
<keyword evidence="5 12" id="KW-0812">Transmembrane</keyword>
<feature type="signal peptide" evidence="14">
    <location>
        <begin position="1"/>
        <end position="23"/>
    </location>
</feature>
<dbReference type="InterPro" id="IPR008969">
    <property type="entry name" value="CarboxyPept-like_regulatory"/>
</dbReference>
<dbReference type="InterPro" id="IPR012910">
    <property type="entry name" value="Plug_dom"/>
</dbReference>
<dbReference type="Gene3D" id="2.40.170.20">
    <property type="entry name" value="TonB-dependent receptor, beta-barrel domain"/>
    <property type="match status" value="1"/>
</dbReference>
<evidence type="ECO:0000313" key="17">
    <source>
        <dbReference type="EMBL" id="SFC07831.1"/>
    </source>
</evidence>
<evidence type="ECO:0000256" key="11">
    <source>
        <dbReference type="ARBA" id="ARBA00023237"/>
    </source>
</evidence>
<feature type="domain" description="TonB-dependent receptor-like beta-barrel" evidence="15">
    <location>
        <begin position="367"/>
        <end position="792"/>
    </location>
</feature>
<feature type="domain" description="TonB-dependent receptor plug" evidence="16">
    <location>
        <begin position="139"/>
        <end position="232"/>
    </location>
</feature>
<dbReference type="PROSITE" id="PS52016">
    <property type="entry name" value="TONB_DEPENDENT_REC_3"/>
    <property type="match status" value="1"/>
</dbReference>
<dbReference type="GO" id="GO:0015344">
    <property type="term" value="F:siderophore uptake transmembrane transporter activity"/>
    <property type="evidence" value="ECO:0007669"/>
    <property type="project" value="TreeGrafter"/>
</dbReference>
<keyword evidence="6 14" id="KW-0732">Signal</keyword>
<dbReference type="Proteomes" id="UP000198598">
    <property type="component" value="Unassembled WGS sequence"/>
</dbReference>
<feature type="chain" id="PRO_5011635164" evidence="14">
    <location>
        <begin position="24"/>
        <end position="820"/>
    </location>
</feature>
<sequence length="820" mass="89919">MFKNLQFLLIIATFVALPLLTNAQQMATVRGKVLTSDGNPAEYVTVVLKGKGQGAITNSKGEYAITRVKDGSYTVLVSAIGLRSEEKTVTVSGRETSTVDFTLSENTAQLTEVIIRAGKLNRFSAKSSDDVGKMPLKNLENPQVYNTIGKELLAEQLVFSVDDAMRNAPGLQKMWDATGRAGDGGSFYNTRGFIVQSQLRNGLAGNVTSTIDAANLEKLEVIKGPSATLFGSTLTSYGGLINRVTKKPYETFGGEISYAGGSYGFNRVSADINTPLDKAKQLLFRLNTAFNYEGTFQTQGFSRTFAVAPSLSYKVNDRLSVLVDAELFQGRNVGKQILFFYYPAAALGASRADQLNVDYRNSYMGSGLEQTSRSVNLFGKVTYKMSSAFTSTTNFTHSSSFSNGFGPYFYLMPDAAITGNAADAGKANYLARADQSTNHSTNRVFEIQQNFNGDFKIGAMRNRIVLGLDYLRINSDQHFFGSQLDVVPLNVPGYDYSRFNGPRMDSLYASGPPQFTYPLINKSNTYSAFVSDVLNLTDRLSVLAALRVDQFDNKGGSVGSDNVMSYNQTALSPKFGLVFQPIKDRVSLFANYQNSFNNKGVYNAYDVTAPDSIARKVAKLEQANQFEAGVKLDAFSGKLTTTISYYNIKVKDILRTDPNPLAAARFAQTQDGTQLSKGVEFDVIANPFNGFNVIAGFSYNDSKLVNADADVEGRRPTTASSPYLANLWLSYRLPDYLIKGLGFGFGGNYASDNKILNSVSQGVFILPAYTVLNATAFYEQRKFRISAKVDNLTNQHYWIGYTTMNPQKLRSIVGSISYKF</sequence>
<comment type="similarity">
    <text evidence="12 13">Belongs to the TonB-dependent receptor family.</text>
</comment>
<accession>A0A1I1G8F9</accession>
<keyword evidence="7" id="KW-0408">Iron</keyword>
<dbReference type="InterPro" id="IPR036942">
    <property type="entry name" value="Beta-barrel_TonB_sf"/>
</dbReference>
<keyword evidence="11 12" id="KW-0998">Cell outer membrane</keyword>
<comment type="subcellular location">
    <subcellularLocation>
        <location evidence="1 12">Cell outer membrane</location>
        <topology evidence="1 12">Multi-pass membrane protein</topology>
    </subcellularLocation>
</comment>
<organism evidence="17 18">
    <name type="scientific">Spirosoma endophyticum</name>
    <dbReference type="NCBI Taxonomy" id="662367"/>
    <lineage>
        <taxon>Bacteria</taxon>
        <taxon>Pseudomonadati</taxon>
        <taxon>Bacteroidota</taxon>
        <taxon>Cytophagia</taxon>
        <taxon>Cytophagales</taxon>
        <taxon>Cytophagaceae</taxon>
        <taxon>Spirosoma</taxon>
    </lineage>
</organism>
<evidence type="ECO:0000256" key="6">
    <source>
        <dbReference type="ARBA" id="ARBA00022729"/>
    </source>
</evidence>
<dbReference type="Pfam" id="PF00593">
    <property type="entry name" value="TonB_dep_Rec_b-barrel"/>
    <property type="match status" value="1"/>
</dbReference>
<dbReference type="Gene3D" id="2.60.40.1120">
    <property type="entry name" value="Carboxypeptidase-like, regulatory domain"/>
    <property type="match status" value="1"/>
</dbReference>
<evidence type="ECO:0000256" key="12">
    <source>
        <dbReference type="PROSITE-ProRule" id="PRU01360"/>
    </source>
</evidence>
<evidence type="ECO:0000256" key="1">
    <source>
        <dbReference type="ARBA" id="ARBA00004571"/>
    </source>
</evidence>
<dbReference type="Gene3D" id="2.170.130.10">
    <property type="entry name" value="TonB-dependent receptor, plug domain"/>
    <property type="match status" value="1"/>
</dbReference>
<dbReference type="SUPFAM" id="SSF56935">
    <property type="entry name" value="Porins"/>
    <property type="match status" value="1"/>
</dbReference>
<dbReference type="SUPFAM" id="SSF49464">
    <property type="entry name" value="Carboxypeptidase regulatory domain-like"/>
    <property type="match status" value="1"/>
</dbReference>
<dbReference type="PANTHER" id="PTHR32552:SF68">
    <property type="entry name" value="FERRICHROME OUTER MEMBRANE TRANSPORTER_PHAGE RECEPTOR"/>
    <property type="match status" value="1"/>
</dbReference>
<evidence type="ECO:0000256" key="2">
    <source>
        <dbReference type="ARBA" id="ARBA00022448"/>
    </source>
</evidence>
<evidence type="ECO:0000256" key="5">
    <source>
        <dbReference type="ARBA" id="ARBA00022692"/>
    </source>
</evidence>
<evidence type="ECO:0000256" key="14">
    <source>
        <dbReference type="SAM" id="SignalP"/>
    </source>
</evidence>
<dbReference type="STRING" id="662367.SAMN05216167_101407"/>
<keyword evidence="2 12" id="KW-0813">Transport</keyword>
<dbReference type="PANTHER" id="PTHR32552">
    <property type="entry name" value="FERRICHROME IRON RECEPTOR-RELATED"/>
    <property type="match status" value="1"/>
</dbReference>
<evidence type="ECO:0000259" key="16">
    <source>
        <dbReference type="Pfam" id="PF07715"/>
    </source>
</evidence>
<evidence type="ECO:0000256" key="8">
    <source>
        <dbReference type="ARBA" id="ARBA00023065"/>
    </source>
</evidence>
<evidence type="ECO:0000259" key="15">
    <source>
        <dbReference type="Pfam" id="PF00593"/>
    </source>
</evidence>
<dbReference type="EMBL" id="FOLQ01000001">
    <property type="protein sequence ID" value="SFC07831.1"/>
    <property type="molecule type" value="Genomic_DNA"/>
</dbReference>
<keyword evidence="10 12" id="KW-0472">Membrane</keyword>
<reference evidence="17 18" key="1">
    <citation type="submission" date="2016-10" db="EMBL/GenBank/DDBJ databases">
        <authorList>
            <person name="de Groot N.N."/>
        </authorList>
    </citation>
    <scope>NUCLEOTIDE SEQUENCE [LARGE SCALE GENOMIC DNA]</scope>
    <source>
        <strain evidence="17 18">DSM 26130</strain>
    </source>
</reference>
<evidence type="ECO:0000256" key="13">
    <source>
        <dbReference type="RuleBase" id="RU003357"/>
    </source>
</evidence>
<evidence type="ECO:0000313" key="18">
    <source>
        <dbReference type="Proteomes" id="UP000198598"/>
    </source>
</evidence>
<keyword evidence="4" id="KW-0410">Iron transport</keyword>
<dbReference type="Pfam" id="PF13715">
    <property type="entry name" value="CarbopepD_reg_2"/>
    <property type="match status" value="1"/>
</dbReference>
<keyword evidence="3 12" id="KW-1134">Transmembrane beta strand</keyword>
<dbReference type="InterPro" id="IPR037066">
    <property type="entry name" value="Plug_dom_sf"/>
</dbReference>
<evidence type="ECO:0000256" key="9">
    <source>
        <dbReference type="ARBA" id="ARBA00023077"/>
    </source>
</evidence>
<evidence type="ECO:0000256" key="10">
    <source>
        <dbReference type="ARBA" id="ARBA00023136"/>
    </source>
</evidence>
<dbReference type="OrthoDB" id="9758472at2"/>
<evidence type="ECO:0000256" key="4">
    <source>
        <dbReference type="ARBA" id="ARBA00022496"/>
    </source>
</evidence>
<keyword evidence="8" id="KW-0406">Ion transport</keyword>
<protein>
    <submittedName>
        <fullName evidence="17">Iron complex outermembrane recepter protein</fullName>
    </submittedName>
</protein>
<keyword evidence="18" id="KW-1185">Reference proteome</keyword>
<dbReference type="InterPro" id="IPR039426">
    <property type="entry name" value="TonB-dep_rcpt-like"/>
</dbReference>